<dbReference type="InterPro" id="IPR038318">
    <property type="entry name" value="KdpD_sf"/>
</dbReference>
<evidence type="ECO:0000256" key="4">
    <source>
        <dbReference type="ARBA" id="ARBA00022692"/>
    </source>
</evidence>
<evidence type="ECO:0000256" key="8">
    <source>
        <dbReference type="ARBA" id="ARBA00022989"/>
    </source>
</evidence>
<accession>A0ABW4N4G0</accession>
<keyword evidence="2" id="KW-0597">Phosphoprotein</keyword>
<evidence type="ECO:0000256" key="3">
    <source>
        <dbReference type="ARBA" id="ARBA00022679"/>
    </source>
</evidence>
<feature type="transmembrane region" description="Helical" evidence="11">
    <location>
        <begin position="96"/>
        <end position="116"/>
    </location>
</feature>
<dbReference type="Gene3D" id="1.20.120.620">
    <property type="entry name" value="Backbone structure of the membrane domain of e. Coli histidine kinase receptor kdpd"/>
    <property type="match status" value="1"/>
</dbReference>
<sequence length="185" mass="19907">MNLTVLLRKWLSAPPLTGMPMLLCALAAITAPTLVYASVDEVVQGTAFITYLPFVTLTALLLDWRAAGAVALASAALGDFLFVGPRFELFETPSDLFGLLVFGVTAVLIIATAWAIRKVGADPLWLNGPHRAPNGVVFSLKDGQACVSWYGGKSFVPLGAGDDVARMMQDFLAQQEVGERLLRRR</sequence>
<evidence type="ECO:0000256" key="11">
    <source>
        <dbReference type="SAM" id="Phobius"/>
    </source>
</evidence>
<keyword evidence="14" id="KW-1185">Reference proteome</keyword>
<evidence type="ECO:0000313" key="13">
    <source>
        <dbReference type="EMBL" id="MFD1784941.1"/>
    </source>
</evidence>
<keyword evidence="8 11" id="KW-1133">Transmembrane helix</keyword>
<evidence type="ECO:0000256" key="7">
    <source>
        <dbReference type="ARBA" id="ARBA00022840"/>
    </source>
</evidence>
<protein>
    <submittedName>
        <fullName evidence="13">DUF4118 domain-containing protein</fullName>
    </submittedName>
</protein>
<gene>
    <name evidence="13" type="ORF">ACFSC0_16180</name>
</gene>
<organism evidence="13 14">
    <name type="scientific">Phenylobacterium terrae</name>
    <dbReference type="NCBI Taxonomy" id="2665495"/>
    <lineage>
        <taxon>Bacteria</taxon>
        <taxon>Pseudomonadati</taxon>
        <taxon>Pseudomonadota</taxon>
        <taxon>Alphaproteobacteria</taxon>
        <taxon>Caulobacterales</taxon>
        <taxon>Caulobacteraceae</taxon>
        <taxon>Phenylobacterium</taxon>
    </lineage>
</organism>
<evidence type="ECO:0000256" key="6">
    <source>
        <dbReference type="ARBA" id="ARBA00022777"/>
    </source>
</evidence>
<keyword evidence="5" id="KW-0547">Nucleotide-binding</keyword>
<evidence type="ECO:0000313" key="14">
    <source>
        <dbReference type="Proteomes" id="UP001597237"/>
    </source>
</evidence>
<feature type="domain" description="Sensor protein KdpD transmembrane" evidence="12">
    <location>
        <begin position="24"/>
        <end position="117"/>
    </location>
</feature>
<keyword evidence="9" id="KW-0902">Two-component regulatory system</keyword>
<keyword evidence="6" id="KW-0418">Kinase</keyword>
<proteinExistence type="predicted"/>
<keyword evidence="3" id="KW-0808">Transferase</keyword>
<dbReference type="Proteomes" id="UP001597237">
    <property type="component" value="Unassembled WGS sequence"/>
</dbReference>
<evidence type="ECO:0000256" key="1">
    <source>
        <dbReference type="ARBA" id="ARBA00004141"/>
    </source>
</evidence>
<evidence type="ECO:0000256" key="10">
    <source>
        <dbReference type="ARBA" id="ARBA00023136"/>
    </source>
</evidence>
<reference evidence="14" key="1">
    <citation type="journal article" date="2019" name="Int. J. Syst. Evol. Microbiol.">
        <title>The Global Catalogue of Microorganisms (GCM) 10K type strain sequencing project: providing services to taxonomists for standard genome sequencing and annotation.</title>
        <authorList>
            <consortium name="The Broad Institute Genomics Platform"/>
            <consortium name="The Broad Institute Genome Sequencing Center for Infectious Disease"/>
            <person name="Wu L."/>
            <person name="Ma J."/>
        </authorList>
    </citation>
    <scope>NUCLEOTIDE SEQUENCE [LARGE SCALE GENOMIC DNA]</scope>
    <source>
        <strain evidence="14">DFY28</strain>
    </source>
</reference>
<keyword evidence="10 11" id="KW-0472">Membrane</keyword>
<name>A0ABW4N4G0_9CAUL</name>
<keyword evidence="7" id="KW-0067">ATP-binding</keyword>
<dbReference type="EMBL" id="JBHUEY010000006">
    <property type="protein sequence ID" value="MFD1784941.1"/>
    <property type="molecule type" value="Genomic_DNA"/>
</dbReference>
<evidence type="ECO:0000256" key="5">
    <source>
        <dbReference type="ARBA" id="ARBA00022741"/>
    </source>
</evidence>
<feature type="transmembrane region" description="Helical" evidence="11">
    <location>
        <begin position="61"/>
        <end position="84"/>
    </location>
</feature>
<comment type="subcellular location">
    <subcellularLocation>
        <location evidence="1">Membrane</location>
        <topology evidence="1">Multi-pass membrane protein</topology>
    </subcellularLocation>
</comment>
<comment type="caution">
    <text evidence="13">The sequence shown here is derived from an EMBL/GenBank/DDBJ whole genome shotgun (WGS) entry which is preliminary data.</text>
</comment>
<dbReference type="Pfam" id="PF13493">
    <property type="entry name" value="DUF4118"/>
    <property type="match status" value="1"/>
</dbReference>
<evidence type="ECO:0000256" key="9">
    <source>
        <dbReference type="ARBA" id="ARBA00023012"/>
    </source>
</evidence>
<keyword evidence="4 11" id="KW-0812">Transmembrane</keyword>
<evidence type="ECO:0000259" key="12">
    <source>
        <dbReference type="Pfam" id="PF13493"/>
    </source>
</evidence>
<dbReference type="RefSeq" id="WP_377281904.1">
    <property type="nucleotide sequence ID" value="NZ_JBHRSI010000005.1"/>
</dbReference>
<evidence type="ECO:0000256" key="2">
    <source>
        <dbReference type="ARBA" id="ARBA00022553"/>
    </source>
</evidence>
<dbReference type="InterPro" id="IPR025201">
    <property type="entry name" value="KdpD_TM"/>
</dbReference>